<gene>
    <name evidence="4" type="ORF">APZ42_017188</name>
</gene>
<protein>
    <submittedName>
        <fullName evidence="4">Sulfotransferase 1C2</fullName>
    </submittedName>
</protein>
<dbReference type="STRING" id="35525.A0A164ZQM4"/>
<dbReference type="InterPro" id="IPR000863">
    <property type="entry name" value="Sulfotransferase_dom"/>
</dbReference>
<comment type="similarity">
    <text evidence="1">Belongs to the sulfotransferase 1 family.</text>
</comment>
<reference evidence="4 5" key="1">
    <citation type="submission" date="2016-03" db="EMBL/GenBank/DDBJ databases">
        <title>EvidentialGene: Evidence-directed Construction of Genes on Genomes.</title>
        <authorList>
            <person name="Gilbert D.G."/>
            <person name="Choi J.-H."/>
            <person name="Mockaitis K."/>
            <person name="Colbourne J."/>
            <person name="Pfrender M."/>
        </authorList>
    </citation>
    <scope>NUCLEOTIDE SEQUENCE [LARGE SCALE GENOMIC DNA]</scope>
    <source>
        <strain evidence="4 5">Xinb3</strain>
        <tissue evidence="4">Complete organism</tissue>
    </source>
</reference>
<proteinExistence type="inferred from homology"/>
<evidence type="ECO:0000259" key="3">
    <source>
        <dbReference type="Pfam" id="PF00685"/>
    </source>
</evidence>
<dbReference type="SUPFAM" id="SSF52540">
    <property type="entry name" value="P-loop containing nucleoside triphosphate hydrolases"/>
    <property type="match status" value="1"/>
</dbReference>
<accession>A0A164ZQM4</accession>
<dbReference type="Proteomes" id="UP000076858">
    <property type="component" value="Unassembled WGS sequence"/>
</dbReference>
<evidence type="ECO:0000313" key="4">
    <source>
        <dbReference type="EMBL" id="KZS16627.1"/>
    </source>
</evidence>
<feature type="domain" description="Sulfotransferase" evidence="3">
    <location>
        <begin position="106"/>
        <end position="366"/>
    </location>
</feature>
<dbReference type="EMBL" id="LRGB01000687">
    <property type="protein sequence ID" value="KZS16627.1"/>
    <property type="molecule type" value="Genomic_DNA"/>
</dbReference>
<dbReference type="Gene3D" id="3.40.50.300">
    <property type="entry name" value="P-loop containing nucleotide triphosphate hydrolases"/>
    <property type="match status" value="1"/>
</dbReference>
<name>A0A164ZQM4_9CRUS</name>
<dbReference type="InterPro" id="IPR027417">
    <property type="entry name" value="P-loop_NTPase"/>
</dbReference>
<dbReference type="OrthoDB" id="205623at2759"/>
<organism evidence="4 5">
    <name type="scientific">Daphnia magna</name>
    <dbReference type="NCBI Taxonomy" id="35525"/>
    <lineage>
        <taxon>Eukaryota</taxon>
        <taxon>Metazoa</taxon>
        <taxon>Ecdysozoa</taxon>
        <taxon>Arthropoda</taxon>
        <taxon>Crustacea</taxon>
        <taxon>Branchiopoda</taxon>
        <taxon>Diplostraca</taxon>
        <taxon>Cladocera</taxon>
        <taxon>Anomopoda</taxon>
        <taxon>Daphniidae</taxon>
        <taxon>Daphnia</taxon>
    </lineage>
</organism>
<evidence type="ECO:0000256" key="2">
    <source>
        <dbReference type="ARBA" id="ARBA00022679"/>
    </source>
</evidence>
<dbReference type="PANTHER" id="PTHR11783">
    <property type="entry name" value="SULFOTRANSFERASE SULT"/>
    <property type="match status" value="1"/>
</dbReference>
<evidence type="ECO:0000313" key="5">
    <source>
        <dbReference type="Proteomes" id="UP000076858"/>
    </source>
</evidence>
<keyword evidence="2 4" id="KW-0808">Transferase</keyword>
<comment type="caution">
    <text evidence="4">The sequence shown here is derived from an EMBL/GenBank/DDBJ whole genome shotgun (WGS) entry which is preliminary data.</text>
</comment>
<dbReference type="AlphaFoldDB" id="A0A164ZQM4"/>
<keyword evidence="5" id="KW-1185">Reference proteome</keyword>
<evidence type="ECO:0000256" key="1">
    <source>
        <dbReference type="ARBA" id="ARBA00005771"/>
    </source>
</evidence>
<dbReference type="GO" id="GO:0008146">
    <property type="term" value="F:sulfotransferase activity"/>
    <property type="evidence" value="ECO:0007669"/>
    <property type="project" value="InterPro"/>
</dbReference>
<sequence>MSALPQNLLIQRWPSMFGVLGAGLYRRRKMKVLQGKKSGRCCQETMDFASAVNSFSQRHGVSHRRTYSPAIGFFSKGLVQGEPGGFVFHPHYARNADKIYNMKIRPDDVWIRTFPRSGTTWTSELAWLIVNDCNFEEAARVPLTVRAPNTDANYFADWSEFAPPEIMENLITIEKIEQMPSPRVVKSHLPFHLLPPNLLDTAKVIYVARNPKDAIVSFFYFHKLVKLCHFTGDMEDFVDYFIDSKLNWTPYFPTVLEAWAKRDHPNLLYLFYEDMKKDLPTEIRKIAAFLNKTLTEEQVAKLVDHVVVDKFAKNESVNMAREVSAGLTNEGYSFVRKGETGDWKNHFSPEVNRKIDEWIEKNLAGTDLKFVTELEDSK</sequence>
<dbReference type="Pfam" id="PF00685">
    <property type="entry name" value="Sulfotransfer_1"/>
    <property type="match status" value="1"/>
</dbReference>